<evidence type="ECO:0000313" key="2">
    <source>
        <dbReference type="Proteomes" id="UP001434883"/>
    </source>
</evidence>
<dbReference type="EMBL" id="JAHRIN010062728">
    <property type="protein sequence ID" value="MEQ2213653.1"/>
    <property type="molecule type" value="Genomic_DNA"/>
</dbReference>
<feature type="non-terminal residue" evidence="1">
    <location>
        <position position="1"/>
    </location>
</feature>
<organism evidence="1 2">
    <name type="scientific">Xenoophorus captivus</name>
    <dbReference type="NCBI Taxonomy" id="1517983"/>
    <lineage>
        <taxon>Eukaryota</taxon>
        <taxon>Metazoa</taxon>
        <taxon>Chordata</taxon>
        <taxon>Craniata</taxon>
        <taxon>Vertebrata</taxon>
        <taxon>Euteleostomi</taxon>
        <taxon>Actinopterygii</taxon>
        <taxon>Neopterygii</taxon>
        <taxon>Teleostei</taxon>
        <taxon>Neoteleostei</taxon>
        <taxon>Acanthomorphata</taxon>
        <taxon>Ovalentaria</taxon>
        <taxon>Atherinomorphae</taxon>
        <taxon>Cyprinodontiformes</taxon>
        <taxon>Goodeidae</taxon>
        <taxon>Xenoophorus</taxon>
    </lineage>
</organism>
<reference evidence="1 2" key="1">
    <citation type="submission" date="2021-06" db="EMBL/GenBank/DDBJ databases">
        <authorList>
            <person name="Palmer J.M."/>
        </authorList>
    </citation>
    <scope>NUCLEOTIDE SEQUENCE [LARGE SCALE GENOMIC DNA]</scope>
    <source>
        <strain evidence="1 2">XC_2019</strain>
        <tissue evidence="1">Muscle</tissue>
    </source>
</reference>
<name>A0ABV0S1Q7_9TELE</name>
<evidence type="ECO:0000313" key="1">
    <source>
        <dbReference type="EMBL" id="MEQ2213653.1"/>
    </source>
</evidence>
<protein>
    <submittedName>
        <fullName evidence="1">Uncharacterized protein</fullName>
    </submittedName>
</protein>
<sequence length="52" mass="5839">IQKHVACHKLNTLYSSSGEVNLDVLQEMLADNKQVGNGWVLAHKKNHIECSH</sequence>
<accession>A0ABV0S1Q7</accession>
<comment type="caution">
    <text evidence="1">The sequence shown here is derived from an EMBL/GenBank/DDBJ whole genome shotgun (WGS) entry which is preliminary data.</text>
</comment>
<keyword evidence="2" id="KW-1185">Reference proteome</keyword>
<gene>
    <name evidence="1" type="ORF">XENOCAPTIV_018608</name>
</gene>
<proteinExistence type="predicted"/>
<dbReference type="Proteomes" id="UP001434883">
    <property type="component" value="Unassembled WGS sequence"/>
</dbReference>